<dbReference type="Pfam" id="PF25907">
    <property type="entry name" value="DUF7962"/>
    <property type="match status" value="1"/>
</dbReference>
<dbReference type="InterPro" id="IPR004045">
    <property type="entry name" value="Glutathione_S-Trfase_N"/>
</dbReference>
<keyword evidence="4" id="KW-1185">Reference proteome</keyword>
<evidence type="ECO:0008006" key="6">
    <source>
        <dbReference type="Google" id="ProtNLM"/>
    </source>
</evidence>
<reference evidence="5" key="2">
    <citation type="submission" date="2020-04" db="EMBL/GenBank/DDBJ databases">
        <authorList>
            <consortium name="NCBI Genome Project"/>
        </authorList>
    </citation>
    <scope>NUCLEOTIDE SEQUENCE</scope>
    <source>
        <strain evidence="5">CBS 304.34</strain>
    </source>
</reference>
<dbReference type="Proteomes" id="UP000504636">
    <property type="component" value="Unplaced"/>
</dbReference>
<dbReference type="PROSITE" id="PS50405">
    <property type="entry name" value="GST_CTER"/>
    <property type="match status" value="1"/>
</dbReference>
<evidence type="ECO:0000259" key="1">
    <source>
        <dbReference type="PROSITE" id="PS50404"/>
    </source>
</evidence>
<reference evidence="5" key="3">
    <citation type="submission" date="2025-04" db="UniProtKB">
        <authorList>
            <consortium name="RefSeq"/>
        </authorList>
    </citation>
    <scope>IDENTIFICATION</scope>
    <source>
        <strain evidence="5">CBS 304.34</strain>
    </source>
</reference>
<dbReference type="Pfam" id="PF13417">
    <property type="entry name" value="GST_N_3"/>
    <property type="match status" value="1"/>
</dbReference>
<dbReference type="InterPro" id="IPR010987">
    <property type="entry name" value="Glutathione-S-Trfase_C-like"/>
</dbReference>
<sequence length="336" mass="37428">MAAPNNLILFHYPYSPYARRVVWYLALRGIEYAQCLQPPVMPRADLDALGVKYRRIPVMAIGRDVYCDTRLILRKLEERFPNGALGATGPEQKAIERLLEKWTIEGPVFSRAASLIPTSFPTMNDPTFMKDRTQWSGRPWDKAAMEKGRPESIAYMKSAFDFLETTLLADGRDWILKTDKPSLADIEGIWPFDWLVDMKGSLPPDVVSAQQFPRVYSWVSRFRAAVKAGKAAVPKPVPLKGPEAVKLILEADFAEPSSGVDANEPLGLTEGIEVEVYPTDSGFLNRDRGRLVTLTHNEVAVTSRSRDGGKEIRIHAPRTGFRVTTVEAKAAAGAKL</sequence>
<dbReference type="PROSITE" id="PS50404">
    <property type="entry name" value="GST_NTER"/>
    <property type="match status" value="1"/>
</dbReference>
<name>A0A6A6Y370_9PEZI</name>
<protein>
    <recommendedName>
        <fullName evidence="6">GST N-terminal domain-containing protein</fullName>
    </recommendedName>
</protein>
<dbReference type="Gene3D" id="3.40.30.110">
    <property type="match status" value="2"/>
</dbReference>
<proteinExistence type="predicted"/>
<accession>A0A6A6Y370</accession>
<dbReference type="InterPro" id="IPR058268">
    <property type="entry name" value="DUF7962"/>
</dbReference>
<dbReference type="CDD" id="cd00570">
    <property type="entry name" value="GST_N_family"/>
    <property type="match status" value="1"/>
</dbReference>
<evidence type="ECO:0000313" key="3">
    <source>
        <dbReference type="EMBL" id="KAF2803232.1"/>
    </source>
</evidence>
<feature type="domain" description="GST C-terminal" evidence="2">
    <location>
        <begin position="89"/>
        <end position="248"/>
    </location>
</feature>
<evidence type="ECO:0000313" key="4">
    <source>
        <dbReference type="Proteomes" id="UP000504636"/>
    </source>
</evidence>
<evidence type="ECO:0000259" key="2">
    <source>
        <dbReference type="PROSITE" id="PS50405"/>
    </source>
</evidence>
<dbReference type="GeneID" id="54453842"/>
<dbReference type="EMBL" id="MU003718">
    <property type="protein sequence ID" value="KAF2803232.1"/>
    <property type="molecule type" value="Genomic_DNA"/>
</dbReference>
<dbReference type="InterPro" id="IPR036249">
    <property type="entry name" value="Thioredoxin-like_sf"/>
</dbReference>
<dbReference type="SUPFAM" id="SSF52833">
    <property type="entry name" value="Thioredoxin-like"/>
    <property type="match status" value="1"/>
</dbReference>
<dbReference type="AlphaFoldDB" id="A0A6A6Y370"/>
<gene>
    <name evidence="3 5" type="ORF">BDZ99DRAFT_169349</name>
</gene>
<evidence type="ECO:0000313" key="5">
    <source>
        <dbReference type="RefSeq" id="XP_033570196.1"/>
    </source>
</evidence>
<dbReference type="InterPro" id="IPR036282">
    <property type="entry name" value="Glutathione-S-Trfase_C_sf"/>
</dbReference>
<reference evidence="3 5" key="1">
    <citation type="journal article" date="2020" name="Stud. Mycol.">
        <title>101 Dothideomycetes genomes: a test case for predicting lifestyles and emergence of pathogens.</title>
        <authorList>
            <person name="Haridas S."/>
            <person name="Albert R."/>
            <person name="Binder M."/>
            <person name="Bloem J."/>
            <person name="Labutti K."/>
            <person name="Salamov A."/>
            <person name="Andreopoulos B."/>
            <person name="Baker S."/>
            <person name="Barry K."/>
            <person name="Bills G."/>
            <person name="Bluhm B."/>
            <person name="Cannon C."/>
            <person name="Castanera R."/>
            <person name="Culley D."/>
            <person name="Daum C."/>
            <person name="Ezra D."/>
            <person name="Gonzalez J."/>
            <person name="Henrissat B."/>
            <person name="Kuo A."/>
            <person name="Liang C."/>
            <person name="Lipzen A."/>
            <person name="Lutzoni F."/>
            <person name="Magnuson J."/>
            <person name="Mondo S."/>
            <person name="Nolan M."/>
            <person name="Ohm R."/>
            <person name="Pangilinan J."/>
            <person name="Park H.-J."/>
            <person name="Ramirez L."/>
            <person name="Alfaro M."/>
            <person name="Sun H."/>
            <person name="Tritt A."/>
            <person name="Yoshinaga Y."/>
            <person name="Zwiers L.-H."/>
            <person name="Turgeon B."/>
            <person name="Goodwin S."/>
            <person name="Spatafora J."/>
            <person name="Crous P."/>
            <person name="Grigoriev I."/>
        </authorList>
    </citation>
    <scope>NUCLEOTIDE SEQUENCE</scope>
    <source>
        <strain evidence="3 5">CBS 304.34</strain>
    </source>
</reference>
<organism evidence="3">
    <name type="scientific">Mytilinidion resinicola</name>
    <dbReference type="NCBI Taxonomy" id="574789"/>
    <lineage>
        <taxon>Eukaryota</taxon>
        <taxon>Fungi</taxon>
        <taxon>Dikarya</taxon>
        <taxon>Ascomycota</taxon>
        <taxon>Pezizomycotina</taxon>
        <taxon>Dothideomycetes</taxon>
        <taxon>Pleosporomycetidae</taxon>
        <taxon>Mytilinidiales</taxon>
        <taxon>Mytilinidiaceae</taxon>
        <taxon>Mytilinidion</taxon>
    </lineage>
</organism>
<dbReference type="RefSeq" id="XP_033570196.1">
    <property type="nucleotide sequence ID" value="XM_033712949.1"/>
</dbReference>
<feature type="domain" description="GST N-terminal" evidence="1">
    <location>
        <begin position="5"/>
        <end position="84"/>
    </location>
</feature>
<dbReference type="SUPFAM" id="SSF47616">
    <property type="entry name" value="GST C-terminal domain-like"/>
    <property type="match status" value="1"/>
</dbReference>
<dbReference type="OrthoDB" id="202840at2759"/>